<dbReference type="KEGG" id="mfc:BRM9_1592"/>
<protein>
    <submittedName>
        <fullName evidence="7">YhgE/Pip-like protein</fullName>
    </submittedName>
</protein>
<dbReference type="InterPro" id="IPR013525">
    <property type="entry name" value="ABC2_TM"/>
</dbReference>
<dbReference type="EMBL" id="CP006933">
    <property type="protein sequence ID" value="AIS32404.1"/>
    <property type="molecule type" value="Genomic_DNA"/>
</dbReference>
<evidence type="ECO:0000256" key="5">
    <source>
        <dbReference type="SAM" id="Phobius"/>
    </source>
</evidence>
<dbReference type="NCBIfam" id="TIGR03062">
    <property type="entry name" value="pip_yhgE_Cterm"/>
    <property type="match status" value="1"/>
</dbReference>
<evidence type="ECO:0000256" key="1">
    <source>
        <dbReference type="ARBA" id="ARBA00004141"/>
    </source>
</evidence>
<evidence type="ECO:0000313" key="8">
    <source>
        <dbReference type="Proteomes" id="UP000029661"/>
    </source>
</evidence>
<gene>
    <name evidence="7" type="ORF">BRM9_1592</name>
</gene>
<dbReference type="Gene3D" id="3.40.1710.10">
    <property type="entry name" value="abc type-2 transporter like domain"/>
    <property type="match status" value="1"/>
</dbReference>
<dbReference type="Pfam" id="PF12698">
    <property type="entry name" value="ABC2_membrane_3"/>
    <property type="match status" value="1"/>
</dbReference>
<dbReference type="InterPro" id="IPR017500">
    <property type="entry name" value="Phage_infect_YhgE_N"/>
</dbReference>
<dbReference type="RefSeq" id="WP_048085376.1">
    <property type="nucleotide sequence ID" value="NZ_CP006933.1"/>
</dbReference>
<comment type="subcellular location">
    <subcellularLocation>
        <location evidence="1">Membrane</location>
        <topology evidence="1">Multi-pass membrane protein</topology>
    </subcellularLocation>
</comment>
<proteinExistence type="predicted"/>
<evidence type="ECO:0000256" key="2">
    <source>
        <dbReference type="ARBA" id="ARBA00022692"/>
    </source>
</evidence>
<dbReference type="PANTHER" id="PTHR43077:SF10">
    <property type="entry name" value="TRANSPORT PERMEASE PROTEIN"/>
    <property type="match status" value="1"/>
</dbReference>
<dbReference type="Proteomes" id="UP000029661">
    <property type="component" value="Chromosome"/>
</dbReference>
<keyword evidence="2 5" id="KW-0812">Transmembrane</keyword>
<keyword evidence="4 5" id="KW-0472">Membrane</keyword>
<name>A0A089ZVG7_METFO</name>
<accession>A0A089ZVG7</accession>
<evidence type="ECO:0000259" key="6">
    <source>
        <dbReference type="Pfam" id="PF12698"/>
    </source>
</evidence>
<dbReference type="GO" id="GO:0016020">
    <property type="term" value="C:membrane"/>
    <property type="evidence" value="ECO:0007669"/>
    <property type="project" value="UniProtKB-SubCell"/>
</dbReference>
<feature type="transmembrane region" description="Helical" evidence="5">
    <location>
        <begin position="21"/>
        <end position="39"/>
    </location>
</feature>
<feature type="transmembrane region" description="Helical" evidence="5">
    <location>
        <begin position="442"/>
        <end position="460"/>
    </location>
</feature>
<evidence type="ECO:0000256" key="3">
    <source>
        <dbReference type="ARBA" id="ARBA00022989"/>
    </source>
</evidence>
<evidence type="ECO:0000256" key="4">
    <source>
        <dbReference type="ARBA" id="ARBA00023136"/>
    </source>
</evidence>
<dbReference type="InterPro" id="IPR051328">
    <property type="entry name" value="T7SS_ABC-Transporter"/>
</dbReference>
<evidence type="ECO:0000313" key="7">
    <source>
        <dbReference type="EMBL" id="AIS32404.1"/>
    </source>
</evidence>
<feature type="transmembrane region" description="Helical" evidence="5">
    <location>
        <begin position="591"/>
        <end position="613"/>
    </location>
</feature>
<keyword evidence="3 5" id="KW-1133">Transmembrane helix</keyword>
<feature type="transmembrane region" description="Helical" evidence="5">
    <location>
        <begin position="508"/>
        <end position="526"/>
    </location>
</feature>
<dbReference type="AlphaFoldDB" id="A0A089ZVG7"/>
<dbReference type="STRING" id="2162.BRM9_1592"/>
<dbReference type="GO" id="GO:0140359">
    <property type="term" value="F:ABC-type transporter activity"/>
    <property type="evidence" value="ECO:0007669"/>
    <property type="project" value="InterPro"/>
</dbReference>
<dbReference type="PANTHER" id="PTHR43077">
    <property type="entry name" value="TRANSPORT PERMEASE YVFS-RELATED"/>
    <property type="match status" value="1"/>
</dbReference>
<dbReference type="OrthoDB" id="82359at2157"/>
<dbReference type="NCBIfam" id="TIGR03061">
    <property type="entry name" value="pip_yhgE_Nterm"/>
    <property type="match status" value="1"/>
</dbReference>
<organism evidence="7 8">
    <name type="scientific">Methanobacterium formicicum</name>
    <dbReference type="NCBI Taxonomy" id="2162"/>
    <lineage>
        <taxon>Archaea</taxon>
        <taxon>Methanobacteriati</taxon>
        <taxon>Methanobacteriota</taxon>
        <taxon>Methanomada group</taxon>
        <taxon>Methanobacteria</taxon>
        <taxon>Methanobacteriales</taxon>
        <taxon>Methanobacteriaceae</taxon>
        <taxon>Methanobacterium</taxon>
    </lineage>
</organism>
<reference evidence="7 8" key="1">
    <citation type="submission" date="2013-12" db="EMBL/GenBank/DDBJ databases">
        <title>The complete genome sequence of Methanobacterium sp. BRM9.</title>
        <authorList>
            <consortium name="Pastoral Greenhouse Gas Research Consortium"/>
            <person name="Kelly W.J."/>
            <person name="Leahy S.C."/>
            <person name="Perry R."/>
            <person name="Li D."/>
            <person name="Altermann E."/>
            <person name="Lambie S.C."/>
            <person name="Attwood G.T."/>
        </authorList>
    </citation>
    <scope>NUCLEOTIDE SEQUENCE [LARGE SCALE GENOMIC DNA]</scope>
    <source>
        <strain evidence="7 8">BRM9</strain>
    </source>
</reference>
<dbReference type="InterPro" id="IPR017501">
    <property type="entry name" value="Phage_infect_YhgE_C"/>
</dbReference>
<feature type="domain" description="ABC-2 type transporter transmembrane" evidence="6">
    <location>
        <begin position="25"/>
        <end position="612"/>
    </location>
</feature>
<feature type="transmembrane region" description="Helical" evidence="5">
    <location>
        <begin position="481"/>
        <end position="502"/>
    </location>
</feature>
<feature type="transmembrane region" description="Helical" evidence="5">
    <location>
        <begin position="538"/>
        <end position="555"/>
    </location>
</feature>
<sequence>MIKGAREIFKNDIKAIKNTPVVLIVLAAIILIPSLYALLNIQATWDPYATTSNLKVAVANGDSGCTLNGTQYNVGNMLVEELKNNDKFNWQFVDEETARNGVKNGNYYAALIIPGNFSQTVLSIDTTNPQQATIEYVVNDKINAIAPKMTNTGADTLQTKINSEIVETVDGIIFGKLGDVGELAKENKAQFLKTKSMLNELNGKLGEVDNSLNQGNSLMNTVNQIWPQFSAKLPQMQSQADTLKAKYDTLYSYIQNNPSKALSTVQDMESIDTTIITGLRYLDSLLTTLYNATGDEDIIPIINKVEDGITKANTVLNLLQEVEQDIKTSNDSSGKLSQLKSSIDEMDAAINLLANNRDNINQIVSEASSKLSMANAKWPEVKSSIQLATAKVNSIDEADLDRLIAFSDTDQSGVKSYFESPVKLEKTHYYPVDNYGSALSPFYIAISLWIGCIIAVAMISMRVKSKKEYSAETVYMGRMGLFLVLGLLQSVVVVVGALLMHVQVSSPLLFALTTIYIGLCAMVVVYSLTSAFGNAGKAMAIVILVLQITATGGVFPPELLPSFFQTINPYLPLTYAVGALREVVAGVLWGNFWRCIGALAIFPAVSFVLTLIIKEKVDKRAQWTEEKLKESGLF</sequence>
<dbReference type="GeneID" id="24792760"/>